<gene>
    <name evidence="2" type="ORF">LSINAPIS_LOCUS10206</name>
</gene>
<name>A0A5E4QPQ1_9NEOP</name>
<feature type="domain" description="HAT C-terminal dimerisation" evidence="1">
    <location>
        <begin position="4"/>
        <end position="61"/>
    </location>
</feature>
<accession>A0A5E4QPQ1</accession>
<proteinExistence type="predicted"/>
<sequence>YIDEAKDFFPSVAEAIKIGLNLPVTTCTVERSFSTLRRVKTWNRSTSGDERLSGLCLFSVHHGKITKDNKDNFIENTAFYFNNSSRFPSGASAPPGTQLPAPMFYNKKQWFIHINWSVTPCEQEINIEMLLRLLIICIAILYVPNTNGRRLPHSYRKRSLNMLSRALQLHNHYYHVDSYENHQVRRKYEHENEDLINNIFDNDGAAYITKPKLDAERFINNLLNDIIELKKTKNNRGRPLN</sequence>
<dbReference type="Pfam" id="PF05699">
    <property type="entry name" value="Dimer_Tnp_hAT"/>
    <property type="match status" value="1"/>
</dbReference>
<feature type="non-terminal residue" evidence="2">
    <location>
        <position position="1"/>
    </location>
</feature>
<dbReference type="InterPro" id="IPR008906">
    <property type="entry name" value="HATC_C_dom"/>
</dbReference>
<dbReference type="EMBL" id="FZQP02004056">
    <property type="protein sequence ID" value="VVC99310.1"/>
    <property type="molecule type" value="Genomic_DNA"/>
</dbReference>
<evidence type="ECO:0000259" key="1">
    <source>
        <dbReference type="Pfam" id="PF05699"/>
    </source>
</evidence>
<evidence type="ECO:0000313" key="2">
    <source>
        <dbReference type="EMBL" id="VVC99310.1"/>
    </source>
</evidence>
<dbReference type="GO" id="GO:0046983">
    <property type="term" value="F:protein dimerization activity"/>
    <property type="evidence" value="ECO:0007669"/>
    <property type="project" value="InterPro"/>
</dbReference>
<dbReference type="PANTHER" id="PTHR46289:SF14">
    <property type="entry name" value="DUF4371 DOMAIN-CONTAINING PROTEIN"/>
    <property type="match status" value="1"/>
</dbReference>
<dbReference type="PANTHER" id="PTHR46289">
    <property type="entry name" value="52 KDA REPRESSOR OF THE INHIBITOR OF THE PROTEIN KINASE-LIKE PROTEIN-RELATED"/>
    <property type="match status" value="1"/>
</dbReference>
<protein>
    <recommendedName>
        <fullName evidence="1">HAT C-terminal dimerisation domain-containing protein</fullName>
    </recommendedName>
</protein>
<feature type="non-terminal residue" evidence="2">
    <location>
        <position position="241"/>
    </location>
</feature>
<dbReference type="Proteomes" id="UP000324832">
    <property type="component" value="Unassembled WGS sequence"/>
</dbReference>
<reference evidence="2 3" key="1">
    <citation type="submission" date="2017-07" db="EMBL/GenBank/DDBJ databases">
        <authorList>
            <person name="Talla V."/>
            <person name="Backstrom N."/>
        </authorList>
    </citation>
    <scope>NUCLEOTIDE SEQUENCE [LARGE SCALE GENOMIC DNA]</scope>
</reference>
<keyword evidence="3" id="KW-1185">Reference proteome</keyword>
<dbReference type="AlphaFoldDB" id="A0A5E4QPQ1"/>
<evidence type="ECO:0000313" key="3">
    <source>
        <dbReference type="Proteomes" id="UP000324832"/>
    </source>
</evidence>
<dbReference type="InterPro" id="IPR052958">
    <property type="entry name" value="IFN-induced_PKR_regulator"/>
</dbReference>
<organism evidence="2 3">
    <name type="scientific">Leptidea sinapis</name>
    <dbReference type="NCBI Taxonomy" id="189913"/>
    <lineage>
        <taxon>Eukaryota</taxon>
        <taxon>Metazoa</taxon>
        <taxon>Ecdysozoa</taxon>
        <taxon>Arthropoda</taxon>
        <taxon>Hexapoda</taxon>
        <taxon>Insecta</taxon>
        <taxon>Pterygota</taxon>
        <taxon>Neoptera</taxon>
        <taxon>Endopterygota</taxon>
        <taxon>Lepidoptera</taxon>
        <taxon>Glossata</taxon>
        <taxon>Ditrysia</taxon>
        <taxon>Papilionoidea</taxon>
        <taxon>Pieridae</taxon>
        <taxon>Dismorphiinae</taxon>
        <taxon>Leptidea</taxon>
    </lineage>
</organism>